<evidence type="ECO:0000256" key="1">
    <source>
        <dbReference type="ARBA" id="ARBA00022553"/>
    </source>
</evidence>
<keyword evidence="4" id="KW-0238">DNA-binding</keyword>
<keyword evidence="3" id="KW-0805">Transcription regulation</keyword>
<dbReference type="STRING" id="1817832.A3J48_04590"/>
<dbReference type="GO" id="GO:0006355">
    <property type="term" value="P:regulation of DNA-templated transcription"/>
    <property type="evidence" value="ECO:0007669"/>
    <property type="project" value="TreeGrafter"/>
</dbReference>
<reference evidence="8 9" key="1">
    <citation type="journal article" date="2016" name="Nat. Commun.">
        <title>Thousands of microbial genomes shed light on interconnected biogeochemical processes in an aquifer system.</title>
        <authorList>
            <person name="Anantharaman K."/>
            <person name="Brown C.T."/>
            <person name="Hug L.A."/>
            <person name="Sharon I."/>
            <person name="Castelle C.J."/>
            <person name="Probst A.J."/>
            <person name="Thomas B.C."/>
            <person name="Singh A."/>
            <person name="Wilkins M.J."/>
            <person name="Karaoz U."/>
            <person name="Brodie E.L."/>
            <person name="Williams K.H."/>
            <person name="Hubbard S.S."/>
            <person name="Banfield J.F."/>
        </authorList>
    </citation>
    <scope>NUCLEOTIDE SEQUENCE [LARGE SCALE GENOMIC DNA]</scope>
</reference>
<dbReference type="GO" id="GO:0000156">
    <property type="term" value="F:phosphorelay response regulator activity"/>
    <property type="evidence" value="ECO:0007669"/>
    <property type="project" value="TreeGrafter"/>
</dbReference>
<evidence type="ECO:0000313" key="9">
    <source>
        <dbReference type="Proteomes" id="UP000176786"/>
    </source>
</evidence>
<accession>A0A1F5P747</accession>
<dbReference type="Gene3D" id="3.40.50.2300">
    <property type="match status" value="1"/>
</dbReference>
<dbReference type="GO" id="GO:0000976">
    <property type="term" value="F:transcription cis-regulatory region binding"/>
    <property type="evidence" value="ECO:0007669"/>
    <property type="project" value="TreeGrafter"/>
</dbReference>
<dbReference type="PANTHER" id="PTHR48111:SF1">
    <property type="entry name" value="TWO-COMPONENT RESPONSE REGULATOR ORR33"/>
    <property type="match status" value="1"/>
</dbReference>
<protein>
    <recommendedName>
        <fullName evidence="7">Response regulatory domain-containing protein</fullName>
    </recommendedName>
</protein>
<dbReference type="GO" id="GO:0032993">
    <property type="term" value="C:protein-DNA complex"/>
    <property type="evidence" value="ECO:0007669"/>
    <property type="project" value="TreeGrafter"/>
</dbReference>
<gene>
    <name evidence="8" type="ORF">A3J48_04590</name>
</gene>
<evidence type="ECO:0000256" key="2">
    <source>
        <dbReference type="ARBA" id="ARBA00023012"/>
    </source>
</evidence>
<dbReference type="EMBL" id="MFES01000025">
    <property type="protein sequence ID" value="OGE85594.1"/>
    <property type="molecule type" value="Genomic_DNA"/>
</dbReference>
<keyword evidence="1 6" id="KW-0597">Phosphoprotein</keyword>
<proteinExistence type="predicted"/>
<dbReference type="CDD" id="cd17574">
    <property type="entry name" value="REC_OmpR"/>
    <property type="match status" value="1"/>
</dbReference>
<dbReference type="InterPro" id="IPR011006">
    <property type="entry name" value="CheY-like_superfamily"/>
</dbReference>
<dbReference type="SMART" id="SM00448">
    <property type="entry name" value="REC"/>
    <property type="match status" value="1"/>
</dbReference>
<feature type="domain" description="Response regulatory" evidence="7">
    <location>
        <begin position="7"/>
        <end position="125"/>
    </location>
</feature>
<evidence type="ECO:0000256" key="5">
    <source>
        <dbReference type="ARBA" id="ARBA00023163"/>
    </source>
</evidence>
<organism evidence="8 9">
    <name type="scientific">Candidatus Doudnabacteria bacterium RIFCSPHIGHO2_02_FULL_46_11</name>
    <dbReference type="NCBI Taxonomy" id="1817832"/>
    <lineage>
        <taxon>Bacteria</taxon>
        <taxon>Candidatus Doudnaibacteriota</taxon>
    </lineage>
</organism>
<dbReference type="SUPFAM" id="SSF52172">
    <property type="entry name" value="CheY-like"/>
    <property type="match status" value="1"/>
</dbReference>
<dbReference type="Pfam" id="PF00072">
    <property type="entry name" value="Response_reg"/>
    <property type="match status" value="1"/>
</dbReference>
<comment type="caution">
    <text evidence="8">The sequence shown here is derived from an EMBL/GenBank/DDBJ whole genome shotgun (WGS) entry which is preliminary data.</text>
</comment>
<dbReference type="InterPro" id="IPR039420">
    <property type="entry name" value="WalR-like"/>
</dbReference>
<name>A0A1F5P747_9BACT</name>
<dbReference type="InterPro" id="IPR001789">
    <property type="entry name" value="Sig_transdc_resp-reg_receiver"/>
</dbReference>
<dbReference type="GO" id="GO:0005829">
    <property type="term" value="C:cytosol"/>
    <property type="evidence" value="ECO:0007669"/>
    <property type="project" value="TreeGrafter"/>
</dbReference>
<evidence type="ECO:0000256" key="3">
    <source>
        <dbReference type="ARBA" id="ARBA00023015"/>
    </source>
</evidence>
<dbReference type="PANTHER" id="PTHR48111">
    <property type="entry name" value="REGULATOR OF RPOS"/>
    <property type="match status" value="1"/>
</dbReference>
<evidence type="ECO:0000313" key="8">
    <source>
        <dbReference type="EMBL" id="OGE85594.1"/>
    </source>
</evidence>
<keyword evidence="2" id="KW-0902">Two-component regulatory system</keyword>
<dbReference type="AlphaFoldDB" id="A0A1F5P747"/>
<keyword evidence="5" id="KW-0804">Transcription</keyword>
<evidence type="ECO:0000256" key="4">
    <source>
        <dbReference type="ARBA" id="ARBA00023125"/>
    </source>
</evidence>
<dbReference type="Proteomes" id="UP000176786">
    <property type="component" value="Unassembled WGS sequence"/>
</dbReference>
<evidence type="ECO:0000259" key="7">
    <source>
        <dbReference type="PROSITE" id="PS50110"/>
    </source>
</evidence>
<feature type="non-terminal residue" evidence="8">
    <location>
        <position position="1"/>
    </location>
</feature>
<dbReference type="PROSITE" id="PS50110">
    <property type="entry name" value="RESPONSE_REGULATORY"/>
    <property type="match status" value="1"/>
</dbReference>
<feature type="modified residue" description="4-aspartylphosphate" evidence="6">
    <location>
        <position position="55"/>
    </location>
</feature>
<evidence type="ECO:0000256" key="6">
    <source>
        <dbReference type="PROSITE-ProRule" id="PRU00169"/>
    </source>
</evidence>
<sequence length="131" mass="14643">PEIKNPHILLIEDDEMLAAMYQDRLGEEGYKVTVAGDGEEALEKVSVKPDLVLLDIMLPKLNGFEVLKKLKEGQNTRHIPVIILTNLGSKNANEDRNLALALGATDYLVKSFHLPNEVVDKIKVILHRQHA</sequence>